<proteinExistence type="predicted"/>
<protein>
    <submittedName>
        <fullName evidence="1">Uncharacterized protein</fullName>
    </submittedName>
</protein>
<name>X1CZN1_9ZZZZ</name>
<organism evidence="1">
    <name type="scientific">marine sediment metagenome</name>
    <dbReference type="NCBI Taxonomy" id="412755"/>
    <lineage>
        <taxon>unclassified sequences</taxon>
        <taxon>metagenomes</taxon>
        <taxon>ecological metagenomes</taxon>
    </lineage>
</organism>
<comment type="caution">
    <text evidence="1">The sequence shown here is derived from an EMBL/GenBank/DDBJ whole genome shotgun (WGS) entry which is preliminary data.</text>
</comment>
<dbReference type="SUPFAM" id="SSF51161">
    <property type="entry name" value="Trimeric LpxA-like enzymes"/>
    <property type="match status" value="1"/>
</dbReference>
<dbReference type="InterPro" id="IPR011004">
    <property type="entry name" value="Trimer_LpxA-like_sf"/>
</dbReference>
<dbReference type="EMBL" id="BART01026817">
    <property type="protein sequence ID" value="GAH01455.1"/>
    <property type="molecule type" value="Genomic_DNA"/>
</dbReference>
<gene>
    <name evidence="1" type="ORF">S01H4_47712</name>
</gene>
<sequence>MYRDPVFHNCTGKYKIHGEKNVKISNCEILGDLFIGYNSYINSGFIRSYVEIGRYCSIGRNVSIALGVHDHSFLSTSPFFEKQNNNFKLPLAQENPKRRVIIGNDV</sequence>
<accession>X1CZN1</accession>
<dbReference type="Gene3D" id="2.160.10.10">
    <property type="entry name" value="Hexapeptide repeat proteins"/>
    <property type="match status" value="1"/>
</dbReference>
<reference evidence="1" key="1">
    <citation type="journal article" date="2014" name="Front. Microbiol.">
        <title>High frequency of phylogenetically diverse reductive dehalogenase-homologous genes in deep subseafloor sedimentary metagenomes.</title>
        <authorList>
            <person name="Kawai M."/>
            <person name="Futagami T."/>
            <person name="Toyoda A."/>
            <person name="Takaki Y."/>
            <person name="Nishi S."/>
            <person name="Hori S."/>
            <person name="Arai W."/>
            <person name="Tsubouchi T."/>
            <person name="Morono Y."/>
            <person name="Uchiyama I."/>
            <person name="Ito T."/>
            <person name="Fujiyama A."/>
            <person name="Inagaki F."/>
            <person name="Takami H."/>
        </authorList>
    </citation>
    <scope>NUCLEOTIDE SEQUENCE</scope>
    <source>
        <strain evidence="1">Expedition CK06-06</strain>
    </source>
</reference>
<evidence type="ECO:0000313" key="1">
    <source>
        <dbReference type="EMBL" id="GAH01455.1"/>
    </source>
</evidence>
<dbReference type="AlphaFoldDB" id="X1CZN1"/>
<feature type="non-terminal residue" evidence="1">
    <location>
        <position position="106"/>
    </location>
</feature>